<evidence type="ECO:0000313" key="3">
    <source>
        <dbReference type="Proteomes" id="UP000244896"/>
    </source>
</evidence>
<evidence type="ECO:0000313" key="2">
    <source>
        <dbReference type="EMBL" id="AWI08120.1"/>
    </source>
</evidence>
<proteinExistence type="predicted"/>
<dbReference type="GO" id="GO:0006779">
    <property type="term" value="P:porphyrin-containing compound biosynthetic process"/>
    <property type="evidence" value="ECO:0007669"/>
    <property type="project" value="InterPro"/>
</dbReference>
<keyword evidence="3" id="KW-1185">Reference proteome</keyword>
<dbReference type="SUPFAM" id="SSF51726">
    <property type="entry name" value="UROD/MetE-like"/>
    <property type="match status" value="1"/>
</dbReference>
<evidence type="ECO:0000259" key="1">
    <source>
        <dbReference type="Pfam" id="PF01208"/>
    </source>
</evidence>
<sequence length="362" mass="41602">MNARERFLNTLNYQCVDRRPCYLAWAWFDTLARWRREGLPADVTDVHEHLGVSEYGYKMCNITPAAGVFPDYPVQTLREDEQFVYRTDRYGRTVKEFKDHSSFPEWLEFPVKTGADLRRLMDEHFDVENLDARFPSDWLGQIRAAGERGDIIMIDGGCYYWTLRSIAGIDGAAYLLYDEPELVGELFERYNTVVMEGLRRAVQVTQIDIIGFGEDFAFKNGPLISPAMFRQMILPHYKKAMDFAHSHNIHLTWHDSDGDCRLLLPDMLSVGVNSTCPCEVASGMDPVDLRRQFGRDLRIGGGFDKRIIPQGRRAMAAEFARLRPVIEEGGYIPGIDHSIPADISYDCYREYIDELINATAWV</sequence>
<dbReference type="InterPro" id="IPR038071">
    <property type="entry name" value="UROD/MetE-like_sf"/>
</dbReference>
<dbReference type="EMBL" id="CP023004">
    <property type="protein sequence ID" value="AWI08120.1"/>
    <property type="molecule type" value="Genomic_DNA"/>
</dbReference>
<feature type="domain" description="Uroporphyrinogen decarboxylase (URO-D)" evidence="1">
    <location>
        <begin position="168"/>
        <end position="347"/>
    </location>
</feature>
<protein>
    <recommendedName>
        <fullName evidence="1">Uroporphyrinogen decarboxylase (URO-D) domain-containing protein</fullName>
    </recommendedName>
</protein>
<dbReference type="GO" id="GO:0004853">
    <property type="term" value="F:uroporphyrinogen decarboxylase activity"/>
    <property type="evidence" value="ECO:0007669"/>
    <property type="project" value="InterPro"/>
</dbReference>
<gene>
    <name evidence="2" type="ORF">CKA38_01570</name>
</gene>
<dbReference type="Proteomes" id="UP000244896">
    <property type="component" value="Chromosome"/>
</dbReference>
<dbReference type="KEGG" id="elut:CKA38_01570"/>
<organism evidence="2 3">
    <name type="scientific">Ereboglobus luteus</name>
    <dbReference type="NCBI Taxonomy" id="1796921"/>
    <lineage>
        <taxon>Bacteria</taxon>
        <taxon>Pseudomonadati</taxon>
        <taxon>Verrucomicrobiota</taxon>
        <taxon>Opitutia</taxon>
        <taxon>Opitutales</taxon>
        <taxon>Opitutaceae</taxon>
        <taxon>Ereboglobus</taxon>
    </lineage>
</organism>
<accession>A0A2U8DZV3</accession>
<dbReference type="AlphaFoldDB" id="A0A2U8DZV3"/>
<dbReference type="Pfam" id="PF01208">
    <property type="entry name" value="URO-D"/>
    <property type="match status" value="1"/>
</dbReference>
<reference evidence="2 3" key="1">
    <citation type="journal article" date="2018" name="Syst. Appl. Microbiol.">
        <title>Ereboglobus luteus gen. nov. sp. nov. from cockroach guts, and new insights into the oxygen relationship of the genera Opitutus and Didymococcus (Verrucomicrobia: Opitutaceae).</title>
        <authorList>
            <person name="Tegtmeier D."/>
            <person name="Belitz A."/>
            <person name="Radek R."/>
            <person name="Heimerl T."/>
            <person name="Brune A."/>
        </authorList>
    </citation>
    <scope>NUCLEOTIDE SEQUENCE [LARGE SCALE GENOMIC DNA]</scope>
    <source>
        <strain evidence="2 3">Ho45</strain>
    </source>
</reference>
<name>A0A2U8DZV3_9BACT</name>
<dbReference type="InterPro" id="IPR000257">
    <property type="entry name" value="Uroporphyrinogen_deCOase"/>
</dbReference>
<dbReference type="Gene3D" id="3.20.20.210">
    <property type="match status" value="1"/>
</dbReference>